<reference evidence="3 4" key="1">
    <citation type="submission" date="2019-06" db="EMBL/GenBank/DDBJ databases">
        <title>Genome analyses of bacteria isolated from kimchi.</title>
        <authorList>
            <person name="Lee S."/>
            <person name="Ahn S."/>
            <person name="Roh S."/>
        </authorList>
    </citation>
    <scope>NUCLEOTIDE SEQUENCE [LARGE SCALE GENOMIC DNA]</scope>
    <source>
        <strain evidence="3 4">CBA4606</strain>
    </source>
</reference>
<gene>
    <name evidence="3" type="ORF">FGL86_12355</name>
</gene>
<dbReference type="InterPro" id="IPR003848">
    <property type="entry name" value="DUF218"/>
</dbReference>
<dbReference type="GO" id="GO:0000270">
    <property type="term" value="P:peptidoglycan metabolic process"/>
    <property type="evidence" value="ECO:0007669"/>
    <property type="project" value="TreeGrafter"/>
</dbReference>
<dbReference type="PANTHER" id="PTHR30336">
    <property type="entry name" value="INNER MEMBRANE PROTEIN, PROBABLE PERMEASE"/>
    <property type="match status" value="1"/>
</dbReference>
<feature type="domain" description="DUF218" evidence="2">
    <location>
        <begin position="74"/>
        <end position="237"/>
    </location>
</feature>
<evidence type="ECO:0000313" key="4">
    <source>
        <dbReference type="Proteomes" id="UP000321272"/>
    </source>
</evidence>
<dbReference type="KEGG" id="paur:FGL86_12355"/>
<keyword evidence="4" id="KW-1185">Reference proteome</keyword>
<dbReference type="PANTHER" id="PTHR30336:SF4">
    <property type="entry name" value="ENVELOPE BIOGENESIS FACTOR ELYC"/>
    <property type="match status" value="1"/>
</dbReference>
<keyword evidence="1" id="KW-1133">Transmembrane helix</keyword>
<organism evidence="3 4">
    <name type="scientific">Pistricoccus aurantiacus</name>
    <dbReference type="NCBI Taxonomy" id="1883414"/>
    <lineage>
        <taxon>Bacteria</taxon>
        <taxon>Pseudomonadati</taxon>
        <taxon>Pseudomonadota</taxon>
        <taxon>Gammaproteobacteria</taxon>
        <taxon>Oceanospirillales</taxon>
        <taxon>Halomonadaceae</taxon>
        <taxon>Pistricoccus</taxon>
    </lineage>
</organism>
<proteinExistence type="predicted"/>
<accession>A0A5B8SY81</accession>
<dbReference type="Pfam" id="PF02698">
    <property type="entry name" value="DUF218"/>
    <property type="match status" value="1"/>
</dbReference>
<evidence type="ECO:0000256" key="1">
    <source>
        <dbReference type="SAM" id="Phobius"/>
    </source>
</evidence>
<evidence type="ECO:0000259" key="2">
    <source>
        <dbReference type="Pfam" id="PF02698"/>
    </source>
</evidence>
<sequence length="254" mass="28418">MSFLKYLLLPPQINILLILAGILLWRRFPTLSGLAIVLSTLSLLVLALPWTSYWLRQSLEPPQPPSQEELAKAQAIVILGGGRDVSAPEFDWGDAPNNATWRRLVYGAKLYRDTGLPILVTGGADQQYERPEAELMANALEQVFNIPVKWRESESRTTAENATYSAKILDRADIGTIALVSQAWHLPRAIPEFTQVGLKVIPAPTEFASPPPSGIAGWVPRAYYLRSSSISLHEWLGRGYYRLRHRMDENTRTG</sequence>
<dbReference type="InterPro" id="IPR014729">
    <property type="entry name" value="Rossmann-like_a/b/a_fold"/>
</dbReference>
<dbReference type="RefSeq" id="WP_147184831.1">
    <property type="nucleotide sequence ID" value="NZ_CP042382.1"/>
</dbReference>
<dbReference type="CDD" id="cd06259">
    <property type="entry name" value="YdcF-like"/>
    <property type="match status" value="1"/>
</dbReference>
<dbReference type="Proteomes" id="UP000321272">
    <property type="component" value="Chromosome"/>
</dbReference>
<dbReference type="GO" id="GO:0005886">
    <property type="term" value="C:plasma membrane"/>
    <property type="evidence" value="ECO:0007669"/>
    <property type="project" value="TreeGrafter"/>
</dbReference>
<protein>
    <submittedName>
        <fullName evidence="3">YdcF family protein</fullName>
    </submittedName>
</protein>
<feature type="transmembrane region" description="Helical" evidence="1">
    <location>
        <begin position="32"/>
        <end position="55"/>
    </location>
</feature>
<keyword evidence="1" id="KW-0472">Membrane</keyword>
<evidence type="ECO:0000313" key="3">
    <source>
        <dbReference type="EMBL" id="QEA39783.1"/>
    </source>
</evidence>
<dbReference type="Gene3D" id="3.40.50.620">
    <property type="entry name" value="HUPs"/>
    <property type="match status" value="1"/>
</dbReference>
<keyword evidence="1" id="KW-0812">Transmembrane</keyword>
<dbReference type="InterPro" id="IPR051599">
    <property type="entry name" value="Cell_Envelope_Assoc"/>
</dbReference>
<dbReference type="OrthoDB" id="9809813at2"/>
<feature type="transmembrane region" description="Helical" evidence="1">
    <location>
        <begin position="6"/>
        <end position="25"/>
    </location>
</feature>
<name>A0A5B8SY81_9GAMM</name>
<dbReference type="EMBL" id="CP042382">
    <property type="protein sequence ID" value="QEA39783.1"/>
    <property type="molecule type" value="Genomic_DNA"/>
</dbReference>
<dbReference type="AlphaFoldDB" id="A0A5B8SY81"/>
<dbReference type="GO" id="GO:0043164">
    <property type="term" value="P:Gram-negative-bacterium-type cell wall biogenesis"/>
    <property type="evidence" value="ECO:0007669"/>
    <property type="project" value="TreeGrafter"/>
</dbReference>